<sequence>MDPISALIGGAFSAYGASQTNEANYRNMLYQNMFNAQAQQKAQDFNAGQADLGRQFASSQQLQAEDYNSQQAQIQRDYQTQMSNSAYQRATADMKAAGINPMVAYQQGGASAPPGASGSVGATSGPTASVGAASSSGLPRVENAMGNAVSTALEVSKLVPTLKLMDQQVENAKFTGDNIQANTSKALADTTASEKLAAKLQSETALADEQTANAKRAQSDVSVLGSHVNPAYWAGGMSGLWDKAKAIWNFGGEDPTGGKGASSAKSLLELYQGAE</sequence>
<dbReference type="Proteomes" id="UP000323690">
    <property type="component" value="Segment"/>
</dbReference>
<name>A0A4P8PPR5_9VIRU</name>
<evidence type="ECO:0000313" key="2">
    <source>
        <dbReference type="EMBL" id="QCQ84830.1"/>
    </source>
</evidence>
<protein>
    <submittedName>
        <fullName evidence="2">Internal scaffolding protein</fullName>
    </submittedName>
</protein>
<dbReference type="EMBL" id="MK249175">
    <property type="protein sequence ID" value="QCQ84830.1"/>
    <property type="molecule type" value="Genomic_DNA"/>
</dbReference>
<accession>A0A4P8PPR5</accession>
<proteinExistence type="predicted"/>
<organism evidence="2">
    <name type="scientific">Blackfly microvirus SF02</name>
    <dbReference type="NCBI Taxonomy" id="2576452"/>
    <lineage>
        <taxon>Viruses</taxon>
        <taxon>Monodnaviria</taxon>
        <taxon>Sangervirae</taxon>
        <taxon>Phixviricota</taxon>
        <taxon>Malgrandaviricetes</taxon>
        <taxon>Petitvirales</taxon>
        <taxon>Microviridae</taxon>
        <taxon>Microvirus</taxon>
    </lineage>
</organism>
<evidence type="ECO:0000256" key="1">
    <source>
        <dbReference type="SAM" id="MobiDB-lite"/>
    </source>
</evidence>
<feature type="compositionally biased region" description="Low complexity" evidence="1">
    <location>
        <begin position="108"/>
        <end position="129"/>
    </location>
</feature>
<reference evidence="2" key="1">
    <citation type="submission" date="2018-12" db="EMBL/GenBank/DDBJ databases">
        <title>Singled stranded DNA viruses identified in blackflies (Austrosimulium ungulatum) sampled in New Zealand.</title>
        <authorList>
            <person name="Kraberger S."/>
            <person name="Fontenele R.S."/>
            <person name="Schmidlin K."/>
            <person name="Walters M."/>
            <person name="Varsani A."/>
        </authorList>
    </citation>
    <scope>NUCLEOTIDE SEQUENCE [LARGE SCALE GENOMIC DNA]</scope>
    <source>
        <strain evidence="2">098</strain>
    </source>
</reference>
<feature type="region of interest" description="Disordered" evidence="1">
    <location>
        <begin position="108"/>
        <end position="137"/>
    </location>
</feature>